<proteinExistence type="predicted"/>
<accession>A0A0G0WGE5</accession>
<gene>
    <name evidence="4" type="ORF">UU67_C0059G0003</name>
</gene>
<dbReference type="Pfam" id="PF00293">
    <property type="entry name" value="NUDIX"/>
    <property type="match status" value="1"/>
</dbReference>
<dbReference type="PANTHER" id="PTHR43046">
    <property type="entry name" value="GDP-MANNOSE MANNOSYL HYDROLASE"/>
    <property type="match status" value="1"/>
</dbReference>
<dbReference type="Proteomes" id="UP000034753">
    <property type="component" value="Unassembled WGS sequence"/>
</dbReference>
<dbReference type="SUPFAM" id="SSF55811">
    <property type="entry name" value="Nudix"/>
    <property type="match status" value="1"/>
</dbReference>
<dbReference type="PROSITE" id="PS00893">
    <property type="entry name" value="NUDIX_BOX"/>
    <property type="match status" value="1"/>
</dbReference>
<evidence type="ECO:0000259" key="3">
    <source>
        <dbReference type="PROSITE" id="PS51462"/>
    </source>
</evidence>
<reference evidence="4 5" key="1">
    <citation type="journal article" date="2015" name="Nature">
        <title>rRNA introns, odd ribosomes, and small enigmatic genomes across a large radiation of phyla.</title>
        <authorList>
            <person name="Brown C.T."/>
            <person name="Hug L.A."/>
            <person name="Thomas B.C."/>
            <person name="Sharon I."/>
            <person name="Castelle C.J."/>
            <person name="Singh A."/>
            <person name="Wilkins M.J."/>
            <person name="Williams K.H."/>
            <person name="Banfield J.F."/>
        </authorList>
    </citation>
    <scope>NUCLEOTIDE SEQUENCE [LARGE SCALE GENOMIC DNA]</scope>
</reference>
<dbReference type="AlphaFoldDB" id="A0A0G0WGE5"/>
<comment type="caution">
    <text evidence="4">The sequence shown here is derived from an EMBL/GenBank/DDBJ whole genome shotgun (WGS) entry which is preliminary data.</text>
</comment>
<dbReference type="PROSITE" id="PS51462">
    <property type="entry name" value="NUDIX"/>
    <property type="match status" value="1"/>
</dbReference>
<dbReference type="InterPro" id="IPR020084">
    <property type="entry name" value="NUDIX_hydrolase_CS"/>
</dbReference>
<evidence type="ECO:0000256" key="1">
    <source>
        <dbReference type="ARBA" id="ARBA00001946"/>
    </source>
</evidence>
<comment type="cofactor">
    <cofactor evidence="1">
        <name>Mg(2+)</name>
        <dbReference type="ChEBI" id="CHEBI:18420"/>
    </cofactor>
</comment>
<name>A0A0G0WGE5_9BACT</name>
<evidence type="ECO:0000256" key="2">
    <source>
        <dbReference type="ARBA" id="ARBA00022801"/>
    </source>
</evidence>
<dbReference type="Gene3D" id="3.90.79.10">
    <property type="entry name" value="Nucleoside Triphosphate Pyrophosphohydrolase"/>
    <property type="match status" value="1"/>
</dbReference>
<sequence>MRVLTRSVICEISESDISIEKSSQTEANEYKLRKAARGILIKRGKIALLNVTTQNYHKLPGGGLEKDENIEDGFKREVKEETGWNCEIVDGDSITIEYRNKSKILQISYIFIAKTIGKSSEQQLDEGEIEEGHDLEWIPIEKIEELISKENPTEYDDKFIHFRDLSIINFYKDKLTEFI</sequence>
<feature type="domain" description="Nudix hydrolase" evidence="3">
    <location>
        <begin position="31"/>
        <end position="160"/>
    </location>
</feature>
<evidence type="ECO:0000313" key="4">
    <source>
        <dbReference type="EMBL" id="KKS12005.1"/>
    </source>
</evidence>
<dbReference type="InterPro" id="IPR000086">
    <property type="entry name" value="NUDIX_hydrolase_dom"/>
</dbReference>
<dbReference type="PANTHER" id="PTHR43046:SF14">
    <property type="entry name" value="MUTT_NUDIX FAMILY PROTEIN"/>
    <property type="match status" value="1"/>
</dbReference>
<dbReference type="InterPro" id="IPR015797">
    <property type="entry name" value="NUDIX_hydrolase-like_dom_sf"/>
</dbReference>
<keyword evidence="2" id="KW-0378">Hydrolase</keyword>
<protein>
    <submittedName>
        <fullName evidence="4">ADP-ribose pyrophosphatase</fullName>
    </submittedName>
</protein>
<dbReference type="EMBL" id="LCBN01000059">
    <property type="protein sequence ID" value="KKS12005.1"/>
    <property type="molecule type" value="Genomic_DNA"/>
</dbReference>
<evidence type="ECO:0000313" key="5">
    <source>
        <dbReference type="Proteomes" id="UP000034753"/>
    </source>
</evidence>
<dbReference type="GO" id="GO:0016787">
    <property type="term" value="F:hydrolase activity"/>
    <property type="evidence" value="ECO:0007669"/>
    <property type="project" value="UniProtKB-KW"/>
</dbReference>
<organism evidence="4 5">
    <name type="scientific">Candidatus Daviesbacteria bacterium GW2011_GWB1_41_5</name>
    <dbReference type="NCBI Taxonomy" id="1618429"/>
    <lineage>
        <taxon>Bacteria</taxon>
        <taxon>Candidatus Daviesiibacteriota</taxon>
    </lineage>
</organism>